<evidence type="ECO:0000256" key="3">
    <source>
        <dbReference type="ARBA" id="ARBA00022449"/>
    </source>
</evidence>
<evidence type="ECO:0000259" key="12">
    <source>
        <dbReference type="Pfam" id="PF03600"/>
    </source>
</evidence>
<feature type="domain" description="Citrate transporter-like" evidence="12">
    <location>
        <begin position="13"/>
        <end position="368"/>
    </location>
</feature>
<dbReference type="PANTHER" id="PTHR43269">
    <property type="entry name" value="SODIUM/PROTON ANTIPORTER 1-RELATED"/>
    <property type="match status" value="1"/>
</dbReference>
<feature type="transmembrane region" description="Helical" evidence="11">
    <location>
        <begin position="342"/>
        <end position="371"/>
    </location>
</feature>
<keyword evidence="7" id="KW-0406">Ion transport</keyword>
<dbReference type="PANTHER" id="PTHR43269:SF2">
    <property type="entry name" value="SODIUM_PROTON ANTIPORTER 1-RELATED"/>
    <property type="match status" value="1"/>
</dbReference>
<evidence type="ECO:0000256" key="2">
    <source>
        <dbReference type="ARBA" id="ARBA00022448"/>
    </source>
</evidence>
<keyword evidence="4 11" id="KW-0812">Transmembrane</keyword>
<keyword evidence="6" id="KW-0915">Sodium</keyword>
<accession>A0A9D7XNL9</accession>
<feature type="transmembrane region" description="Helical" evidence="11">
    <location>
        <begin position="415"/>
        <end position="437"/>
    </location>
</feature>
<evidence type="ECO:0000256" key="4">
    <source>
        <dbReference type="ARBA" id="ARBA00022692"/>
    </source>
</evidence>
<feature type="transmembrane region" description="Helical" evidence="11">
    <location>
        <begin position="192"/>
        <end position="214"/>
    </location>
</feature>
<feature type="transmembrane region" description="Helical" evidence="11">
    <location>
        <begin position="242"/>
        <end position="260"/>
    </location>
</feature>
<keyword evidence="3" id="KW-0050">Antiport</keyword>
<evidence type="ECO:0000256" key="9">
    <source>
        <dbReference type="ARBA" id="ARBA00023201"/>
    </source>
</evidence>
<evidence type="ECO:0000256" key="1">
    <source>
        <dbReference type="ARBA" id="ARBA00004141"/>
    </source>
</evidence>
<dbReference type="InterPro" id="IPR004680">
    <property type="entry name" value="Cit_transptr-like_dom"/>
</dbReference>
<dbReference type="GO" id="GO:0016020">
    <property type="term" value="C:membrane"/>
    <property type="evidence" value="ECO:0007669"/>
    <property type="project" value="UniProtKB-SubCell"/>
</dbReference>
<feature type="transmembrane region" description="Helical" evidence="11">
    <location>
        <begin position="69"/>
        <end position="93"/>
    </location>
</feature>
<evidence type="ECO:0000313" key="13">
    <source>
        <dbReference type="EMBL" id="MBK9981131.1"/>
    </source>
</evidence>
<feature type="transmembrane region" description="Helical" evidence="11">
    <location>
        <begin position="113"/>
        <end position="140"/>
    </location>
</feature>
<keyword evidence="8 11" id="KW-0472">Membrane</keyword>
<comment type="subcellular location">
    <subcellularLocation>
        <location evidence="1">Membrane</location>
        <topology evidence="1">Multi-pass membrane protein</topology>
    </subcellularLocation>
</comment>
<proteinExistence type="inferred from homology"/>
<dbReference type="NCBIfam" id="NF038006">
    <property type="entry name" value="NhaD_1"/>
    <property type="match status" value="1"/>
</dbReference>
<feature type="transmembrane region" description="Helical" evidence="11">
    <location>
        <begin position="304"/>
        <end position="322"/>
    </location>
</feature>
<dbReference type="InterPro" id="IPR045016">
    <property type="entry name" value="NhaD-like"/>
</dbReference>
<keyword evidence="2" id="KW-0813">Transport</keyword>
<organism evidence="13 14">
    <name type="scientific">Candidatus Opimibacter skivensis</name>
    <dbReference type="NCBI Taxonomy" id="2982028"/>
    <lineage>
        <taxon>Bacteria</taxon>
        <taxon>Pseudomonadati</taxon>
        <taxon>Bacteroidota</taxon>
        <taxon>Saprospiria</taxon>
        <taxon>Saprospirales</taxon>
        <taxon>Saprospiraceae</taxon>
        <taxon>Candidatus Opimibacter</taxon>
    </lineage>
</organism>
<evidence type="ECO:0000256" key="5">
    <source>
        <dbReference type="ARBA" id="ARBA00022989"/>
    </source>
</evidence>
<evidence type="ECO:0000256" key="8">
    <source>
        <dbReference type="ARBA" id="ARBA00023136"/>
    </source>
</evidence>
<feature type="transmembrane region" description="Helical" evidence="11">
    <location>
        <begin position="27"/>
        <end position="48"/>
    </location>
</feature>
<dbReference type="Pfam" id="PF03600">
    <property type="entry name" value="CitMHS"/>
    <property type="match status" value="1"/>
</dbReference>
<keyword evidence="9" id="KW-0739">Sodium transport</keyword>
<dbReference type="GO" id="GO:0006814">
    <property type="term" value="P:sodium ion transport"/>
    <property type="evidence" value="ECO:0007669"/>
    <property type="project" value="UniProtKB-KW"/>
</dbReference>
<evidence type="ECO:0000256" key="6">
    <source>
        <dbReference type="ARBA" id="ARBA00023053"/>
    </source>
</evidence>
<protein>
    <submittedName>
        <fullName evidence="13">Sodium:proton antiporter NhaD</fullName>
    </submittedName>
</protein>
<evidence type="ECO:0000256" key="7">
    <source>
        <dbReference type="ARBA" id="ARBA00023065"/>
    </source>
</evidence>
<comment type="caution">
    <text evidence="13">The sequence shown here is derived from an EMBL/GenBank/DDBJ whole genome shotgun (WGS) entry which is preliminary data.</text>
</comment>
<dbReference type="EMBL" id="JADKGY010000001">
    <property type="protein sequence ID" value="MBK9981131.1"/>
    <property type="molecule type" value="Genomic_DNA"/>
</dbReference>
<evidence type="ECO:0000313" key="14">
    <source>
        <dbReference type="Proteomes" id="UP000808337"/>
    </source>
</evidence>
<feature type="transmembrane region" description="Helical" evidence="11">
    <location>
        <begin position="152"/>
        <end position="172"/>
    </location>
</feature>
<keyword evidence="5 11" id="KW-1133">Transmembrane helix</keyword>
<sequence>MTVLIVIVFIIGYILIAFEHKLKIDKASTALLTGVICWLLLLFGIANMPVNNLATGAETSTLAYVQDSLFHHLGAISEILFFLLGAMTIVELIDVHHGFRVITERINTSSRVRLLWMISWITFFLSAGLDNMTTAIVMCALLRKILKKEEDLWLFGGFVIIAANAGGAWSPIGDVTTIMLWIGGQVTTLNIIESTFLASTACLVVPLLFATYFLKKEKKSLEIFSHNEIKSTVETTTFERNLLFFLGIASLLAVPVFKSITHLPPYMGIMLMLGLLWFVTDVIHRHKTPDIRREFSVAYILHKIDTPTILFFLGILLAVSSLDVSGHLHVLAEILDKNLGNIYLINGSIGILSSVVDNVPLVAACMGMYNLTEFPPDHNFWELLAYCAGTGGSLLIIGSAAGVAAMGILKINFHWYLMRISLYALSGYLCGIAVYYLQHHA</sequence>
<comment type="similarity">
    <text evidence="10">Belongs to the NhaD Na(+)/H(+) (TC 2.A.62) antiporter family.</text>
</comment>
<name>A0A9D7XNL9_9BACT</name>
<reference evidence="13 14" key="1">
    <citation type="submission" date="2020-10" db="EMBL/GenBank/DDBJ databases">
        <title>Connecting structure to function with the recovery of over 1000 high-quality activated sludge metagenome-assembled genomes encoding full-length rRNA genes using long-read sequencing.</title>
        <authorList>
            <person name="Singleton C.M."/>
            <person name="Petriglieri F."/>
            <person name="Kristensen J.M."/>
            <person name="Kirkegaard R.H."/>
            <person name="Michaelsen T.Y."/>
            <person name="Andersen M.H."/>
            <person name="Karst S.M."/>
            <person name="Dueholm M.S."/>
            <person name="Nielsen P.H."/>
            <person name="Albertsen M."/>
        </authorList>
    </citation>
    <scope>NUCLEOTIDE SEQUENCE [LARGE SCALE GENOMIC DNA]</scope>
    <source>
        <strain evidence="13">Ribe_18-Q3-R11-54_MAXAC.273</strain>
    </source>
</reference>
<feature type="transmembrane region" description="Helical" evidence="11">
    <location>
        <begin position="266"/>
        <end position="283"/>
    </location>
</feature>
<gene>
    <name evidence="13" type="primary">nhaD</name>
    <name evidence="13" type="ORF">IPP15_01675</name>
</gene>
<feature type="transmembrane region" description="Helical" evidence="11">
    <location>
        <begin position="383"/>
        <end position="409"/>
    </location>
</feature>
<dbReference type="AlphaFoldDB" id="A0A9D7XNL9"/>
<evidence type="ECO:0000256" key="11">
    <source>
        <dbReference type="SAM" id="Phobius"/>
    </source>
</evidence>
<evidence type="ECO:0000256" key="10">
    <source>
        <dbReference type="ARBA" id="ARBA00025753"/>
    </source>
</evidence>
<dbReference type="GO" id="GO:0015297">
    <property type="term" value="F:antiporter activity"/>
    <property type="evidence" value="ECO:0007669"/>
    <property type="project" value="UniProtKB-KW"/>
</dbReference>
<dbReference type="Proteomes" id="UP000808337">
    <property type="component" value="Unassembled WGS sequence"/>
</dbReference>